<dbReference type="OrthoDB" id="2499852at2759"/>
<name>A0A2S4W564_9BASI</name>
<dbReference type="AlphaFoldDB" id="A0A2S4W564"/>
<comment type="caution">
    <text evidence="1">The sequence shown here is derived from an EMBL/GenBank/DDBJ whole genome shotgun (WGS) entry which is preliminary data.</text>
</comment>
<reference evidence="1" key="1">
    <citation type="submission" date="2017-12" db="EMBL/GenBank/DDBJ databases">
        <title>Gene loss provides genomic basis for host adaptation in cereal stripe rust fungi.</title>
        <authorList>
            <person name="Xia C."/>
        </authorList>
    </citation>
    <scope>NUCLEOTIDE SEQUENCE [LARGE SCALE GENOMIC DNA]</scope>
    <source>
        <strain evidence="1">93-210</strain>
    </source>
</reference>
<sequence length="241" mass="26302">MDMDCNNVDASDLPTRPSTRPPPSVFFAHLQTILSDPARRAQPGYIALDDASLNLIFELMAEGISTSQRKELTATGSELKESRTSMGSCLAALEKASSDRPTLQRSIHAPGKPGLTSKNQGQSYASKVASNTPTAPKVTPPLRHLLGAFKLNKAIIHVAPEGAGMEKINQDFLINKADHAVREMNATVQEEPVVIKALNVLKSGDVCFYAKNRARQSWLMEHKHLRSKKVHPVLESTLTIT</sequence>
<dbReference type="VEuPathDB" id="FungiDB:PSHT_05039"/>
<accession>A0A2S4W564</accession>
<dbReference type="Proteomes" id="UP000239156">
    <property type="component" value="Unassembled WGS sequence"/>
</dbReference>
<dbReference type="EMBL" id="PKSL01000005">
    <property type="protein sequence ID" value="POW16837.1"/>
    <property type="molecule type" value="Genomic_DNA"/>
</dbReference>
<organism evidence="1 2">
    <name type="scientific">Puccinia striiformis</name>
    <dbReference type="NCBI Taxonomy" id="27350"/>
    <lineage>
        <taxon>Eukaryota</taxon>
        <taxon>Fungi</taxon>
        <taxon>Dikarya</taxon>
        <taxon>Basidiomycota</taxon>
        <taxon>Pucciniomycotina</taxon>
        <taxon>Pucciniomycetes</taxon>
        <taxon>Pucciniales</taxon>
        <taxon>Pucciniaceae</taxon>
        <taxon>Puccinia</taxon>
    </lineage>
</organism>
<evidence type="ECO:0000313" key="1">
    <source>
        <dbReference type="EMBL" id="POW16837.1"/>
    </source>
</evidence>
<keyword evidence="2" id="KW-1185">Reference proteome</keyword>
<protein>
    <submittedName>
        <fullName evidence="1">Uncharacterized protein</fullName>
    </submittedName>
</protein>
<gene>
    <name evidence="1" type="ORF">PSTT_00974</name>
</gene>
<proteinExistence type="predicted"/>
<evidence type="ECO:0000313" key="2">
    <source>
        <dbReference type="Proteomes" id="UP000239156"/>
    </source>
</evidence>
<dbReference type="VEuPathDB" id="FungiDB:PSTT_00974"/>